<feature type="domain" description="Gylcosyl hydrolase 115 C-terminal" evidence="2">
    <location>
        <begin position="791"/>
        <end position="967"/>
    </location>
</feature>
<dbReference type="PANTHER" id="PTHR37842">
    <property type="match status" value="1"/>
</dbReference>
<accession>A0A7X2Z6L2</accession>
<dbReference type="Gene3D" id="1.20.58.2150">
    <property type="match status" value="1"/>
</dbReference>
<dbReference type="Gene3D" id="2.60.120.1620">
    <property type="match status" value="1"/>
</dbReference>
<dbReference type="Gene3D" id="3.30.379.10">
    <property type="entry name" value="Chitobiase/beta-hexosaminidase domain 2-like"/>
    <property type="match status" value="1"/>
</dbReference>
<dbReference type="Gene3D" id="3.20.20.520">
    <property type="entry name" value="Glycosyl hydrolase family 115"/>
    <property type="match status" value="1"/>
</dbReference>
<proteinExistence type="predicted"/>
<evidence type="ECO:0000313" key="3">
    <source>
        <dbReference type="EMBL" id="MUG47734.1"/>
    </source>
</evidence>
<dbReference type="OrthoDB" id="8727830at2"/>
<dbReference type="InterPro" id="IPR041437">
    <property type="entry name" value="GH115_C"/>
</dbReference>
<organism evidence="3 4">
    <name type="scientific">Paenibacillus woosongensis</name>
    <dbReference type="NCBI Taxonomy" id="307580"/>
    <lineage>
        <taxon>Bacteria</taxon>
        <taxon>Bacillati</taxon>
        <taxon>Bacillota</taxon>
        <taxon>Bacilli</taxon>
        <taxon>Bacillales</taxon>
        <taxon>Paenibacillaceae</taxon>
        <taxon>Paenibacillus</taxon>
    </lineage>
</organism>
<dbReference type="InterPro" id="IPR042301">
    <property type="entry name" value="GH115_sf"/>
</dbReference>
<dbReference type="PANTHER" id="PTHR37842:SF2">
    <property type="entry name" value="GYLCOSYL HYDROLASE 115 C-TERMINAL DOMAIN-CONTAINING PROTEIN"/>
    <property type="match status" value="1"/>
</dbReference>
<dbReference type="AlphaFoldDB" id="A0A7X2Z6L2"/>
<dbReference type="GO" id="GO:0016787">
    <property type="term" value="F:hydrolase activity"/>
    <property type="evidence" value="ECO:0007669"/>
    <property type="project" value="UniProtKB-KW"/>
</dbReference>
<evidence type="ECO:0000313" key="4">
    <source>
        <dbReference type="Proteomes" id="UP000447876"/>
    </source>
</evidence>
<dbReference type="InterPro" id="IPR031924">
    <property type="entry name" value="GH115"/>
</dbReference>
<dbReference type="GO" id="GO:0005975">
    <property type="term" value="P:carbohydrate metabolic process"/>
    <property type="evidence" value="ECO:0007669"/>
    <property type="project" value="UniProtKB-ARBA"/>
</dbReference>
<comment type="caution">
    <text evidence="3">The sequence shown here is derived from an EMBL/GenBank/DDBJ whole genome shotgun (WGS) entry which is preliminary data.</text>
</comment>
<keyword evidence="1" id="KW-0378">Hydrolase</keyword>
<dbReference type="Pfam" id="PF17829">
    <property type="entry name" value="GH115_C"/>
    <property type="match status" value="1"/>
</dbReference>
<dbReference type="Pfam" id="PF15979">
    <property type="entry name" value="Glyco_hydro_115"/>
    <property type="match status" value="1"/>
</dbReference>
<dbReference type="Proteomes" id="UP000447876">
    <property type="component" value="Unassembled WGS sequence"/>
</dbReference>
<evidence type="ECO:0000256" key="1">
    <source>
        <dbReference type="ARBA" id="ARBA00022801"/>
    </source>
</evidence>
<dbReference type="SUPFAM" id="SSF55545">
    <property type="entry name" value="beta-N-acetylhexosaminidase-like domain"/>
    <property type="match status" value="1"/>
</dbReference>
<name>A0A7X2Z6L2_9BACL</name>
<protein>
    <submittedName>
        <fullName evidence="3">Alpha-glucuronidase</fullName>
    </submittedName>
</protein>
<evidence type="ECO:0000259" key="2">
    <source>
        <dbReference type="Pfam" id="PF17829"/>
    </source>
</evidence>
<reference evidence="3 4" key="1">
    <citation type="submission" date="2019-11" db="EMBL/GenBank/DDBJ databases">
        <title>Draft genome sequences of five Paenibacillus species of dairy origin.</title>
        <authorList>
            <person name="Olajide A.M."/>
            <person name="Chen S."/>
            <person name="Lapointe G."/>
        </authorList>
    </citation>
    <scope>NUCLEOTIDE SEQUENCE [LARGE SCALE GENOMIC DNA]</scope>
    <source>
        <strain evidence="3 4">12CR55</strain>
    </source>
</reference>
<gene>
    <name evidence="3" type="ORF">GNP95_22575</name>
</gene>
<dbReference type="EMBL" id="WNZW01000015">
    <property type="protein sequence ID" value="MUG47734.1"/>
    <property type="molecule type" value="Genomic_DNA"/>
</dbReference>
<dbReference type="InterPro" id="IPR029018">
    <property type="entry name" value="Hex-like_dom2"/>
</dbReference>
<sequence>MEFTISQEILKNVTASNGGASMSDALFYREEEAFSGVNKIARKVMHDVELVFGYAPQATTDRSQLGKNAIVYGTAGHSPMLLELEEKQLINLSEIQGKREVFLFQVVERPFEGVEKALVIAGSDKRGTIYGLFHLSERLGVSPLVDWANVKPQHKASFNLAADLKYISKEPSVRFRGFFINDEWPAFGNWTMKNFGGFNVEMYEHVFELLLRLKGNYLWPAMWSARFYDDGPGLANAELADEYGVVMGASHHEPCLRYGEEYKYLRGKDSIYGDAWNFITNREGITKFWEDGLKRSGKYESVITVGMRGEADTAIMGKEATLADNIQLLREVLQTQNRLIQEQVHPNLSEVPRMLALYKEVEPFFYGDETTAGLINSEELTDVILMLCDDNHGNLRTLPTEEMRSHRGGYGMYYHFDYHGGPISYEWINSSYLPKIWEQMTMAYDFGVRDLWIVNVGDIATQEFPLSYFLDMAYDFETWGTQAINKTDLYTKQWIRRQFAGVFHEEEMEKVFELLTGYTRIAHKRRPEHMNSNVYHPVNYKEADDLLHQIDHLLDLANELVETVDEADLPVYFALVYYPAVGNLNLQKMWLLTGKNHYKAKLGEIEANKLAERIRECMNRDRELVKQFHTIDHGRWYGMGLSEHIGFTQWNEDEAHNPILMHVLPANKPRLLVTVDGTTQRSEGSAWHINKLVMNDFLQPDVEEASFTISSISDLPAEYRIICNHPWLTCSSLSGSLDGKEKTTEIIHVKIDRSAMKGETEGHIVIEMPVGTCTIMVNVSNLDFNELPNMTFIETNGYISIEAEHYALNKEAVKENGEASRFEVIHGYGKTLSAVKAFPTTEYFTAGEDAPYLEYHFWVQEGGAYEIELYMQPSNPVTNEGTLLCGIQANEEEINVVNTLPEGYRVDDRNWAAGVLDHIRRYRSGIRCREGLNTLRIFAVCPAFVLEKLVIYPVGKEPADSYLGPAETYYVGRERKL</sequence>